<evidence type="ECO:0000259" key="3">
    <source>
        <dbReference type="PROSITE" id="PS51462"/>
    </source>
</evidence>
<dbReference type="PROSITE" id="PS00893">
    <property type="entry name" value="NUDIX_BOX"/>
    <property type="match status" value="1"/>
</dbReference>
<dbReference type="PROSITE" id="PS51462">
    <property type="entry name" value="NUDIX"/>
    <property type="match status" value="1"/>
</dbReference>
<dbReference type="GO" id="GO:0019144">
    <property type="term" value="F:ADP-sugar diphosphatase activity"/>
    <property type="evidence" value="ECO:0007669"/>
    <property type="project" value="TreeGrafter"/>
</dbReference>
<dbReference type="SUPFAM" id="SSF55811">
    <property type="entry name" value="Nudix"/>
    <property type="match status" value="1"/>
</dbReference>
<dbReference type="GO" id="GO:0006753">
    <property type="term" value="P:nucleoside phosphate metabolic process"/>
    <property type="evidence" value="ECO:0007669"/>
    <property type="project" value="TreeGrafter"/>
</dbReference>
<dbReference type="NCBIfam" id="NF008736">
    <property type="entry name" value="PRK11762.1"/>
    <property type="match status" value="1"/>
</dbReference>
<dbReference type="Pfam" id="PF00293">
    <property type="entry name" value="NUDIX"/>
    <property type="match status" value="1"/>
</dbReference>
<dbReference type="PANTHER" id="PTHR11839">
    <property type="entry name" value="UDP/ADP-SUGAR PYROPHOSPHATASE"/>
    <property type="match status" value="1"/>
</dbReference>
<reference evidence="4 5" key="1">
    <citation type="submission" date="2017-07" db="EMBL/GenBank/DDBJ databases">
        <title>Annotated genome sequence of Bacterioplanes sanyensis isolated from Red Sea.</title>
        <authorList>
            <person name="Rehman Z.U."/>
        </authorList>
    </citation>
    <scope>NUCLEOTIDE SEQUENCE [LARGE SCALE GENOMIC DNA]</scope>
    <source>
        <strain evidence="4 5">NV9</strain>
    </source>
</reference>
<dbReference type="AlphaFoldDB" id="A0A222FGR9"/>
<name>A0A222FGR9_9GAMM</name>
<keyword evidence="2 4" id="KW-0378">Hydrolase</keyword>
<keyword evidence="5" id="KW-1185">Reference proteome</keyword>
<dbReference type="EMBL" id="CP022530">
    <property type="protein sequence ID" value="ASP37786.1"/>
    <property type="molecule type" value="Genomic_DNA"/>
</dbReference>
<organism evidence="4 5">
    <name type="scientific">Bacterioplanes sanyensis</name>
    <dbReference type="NCBI Taxonomy" id="1249553"/>
    <lineage>
        <taxon>Bacteria</taxon>
        <taxon>Pseudomonadati</taxon>
        <taxon>Pseudomonadota</taxon>
        <taxon>Gammaproteobacteria</taxon>
        <taxon>Oceanospirillales</taxon>
        <taxon>Oceanospirillaceae</taxon>
        <taxon>Bacterioplanes</taxon>
    </lineage>
</organism>
<dbReference type="OrthoDB" id="9806150at2"/>
<protein>
    <submittedName>
        <fullName evidence="4">ADP compounds hydrolase NudE</fullName>
    </submittedName>
</protein>
<dbReference type="InterPro" id="IPR015797">
    <property type="entry name" value="NUDIX_hydrolase-like_dom_sf"/>
</dbReference>
<evidence type="ECO:0000256" key="2">
    <source>
        <dbReference type="ARBA" id="ARBA00022801"/>
    </source>
</evidence>
<dbReference type="KEGG" id="bsan:CHH28_03455"/>
<comment type="cofactor">
    <cofactor evidence="1">
        <name>Mg(2+)</name>
        <dbReference type="ChEBI" id="CHEBI:18420"/>
    </cofactor>
</comment>
<evidence type="ECO:0000256" key="1">
    <source>
        <dbReference type="ARBA" id="ARBA00001946"/>
    </source>
</evidence>
<dbReference type="GO" id="GO:0005829">
    <property type="term" value="C:cytosol"/>
    <property type="evidence" value="ECO:0007669"/>
    <property type="project" value="TreeGrafter"/>
</dbReference>
<accession>A0A222FGR9</accession>
<evidence type="ECO:0000313" key="5">
    <source>
        <dbReference type="Proteomes" id="UP000202440"/>
    </source>
</evidence>
<dbReference type="RefSeq" id="WP_094058995.1">
    <property type="nucleotide sequence ID" value="NZ_CP022530.1"/>
</dbReference>
<proteinExistence type="predicted"/>
<sequence length="187" mass="21165">MDKKPQILARHRLAETRLFRIESMDIRFSNGVERTYERLVPGGSGAVMMVAMFDDDRFAMIREYGGGVEDYTLTLPKGAIDLGESMRDACLRELQEEIGYGAREFIHLKKVSLSPSYMSGGIDLVLVRDLYESKLEGDEPEPLELVEWRLSELPELFARDDCNEGRVLAALSLVQQYLAGRYPGDPL</sequence>
<dbReference type="InterPro" id="IPR020084">
    <property type="entry name" value="NUDIX_hydrolase_CS"/>
</dbReference>
<gene>
    <name evidence="4" type="ORF">CHH28_03455</name>
</gene>
<dbReference type="InterPro" id="IPR000086">
    <property type="entry name" value="NUDIX_hydrolase_dom"/>
</dbReference>
<evidence type="ECO:0000313" key="4">
    <source>
        <dbReference type="EMBL" id="ASP37786.1"/>
    </source>
</evidence>
<dbReference type="GO" id="GO:0019693">
    <property type="term" value="P:ribose phosphate metabolic process"/>
    <property type="evidence" value="ECO:0007669"/>
    <property type="project" value="TreeGrafter"/>
</dbReference>
<feature type="domain" description="Nudix hydrolase" evidence="3">
    <location>
        <begin position="43"/>
        <end position="175"/>
    </location>
</feature>
<dbReference type="PANTHER" id="PTHR11839:SF12">
    <property type="entry name" value="ADP COMPOUNDS HYDROLASE NUDE"/>
    <property type="match status" value="1"/>
</dbReference>
<dbReference type="Proteomes" id="UP000202440">
    <property type="component" value="Chromosome"/>
</dbReference>
<dbReference type="Gene3D" id="3.90.79.10">
    <property type="entry name" value="Nucleoside Triphosphate Pyrophosphohydrolase"/>
    <property type="match status" value="1"/>
</dbReference>